<dbReference type="OrthoDB" id="2691851at2759"/>
<proteinExistence type="predicted"/>
<name>A0A6A4HT82_9AGAR</name>
<protein>
    <submittedName>
        <fullName evidence="1">Uncharacterized protein</fullName>
    </submittedName>
</protein>
<evidence type="ECO:0000313" key="2">
    <source>
        <dbReference type="Proteomes" id="UP000799118"/>
    </source>
</evidence>
<gene>
    <name evidence="1" type="ORF">BT96DRAFT_956274</name>
</gene>
<accession>A0A6A4HT82</accession>
<sequence length="665" mass="73572">MSRKLAVHEGLLDDHKQFVLAIADGRFKRVDRLIQAGLKAGMGIHGLLNLYERAAEGLYHLKGYEEKDNLHAILFWHLGATPTLIEIFQNFEACFKTLTNILGASVNIVHAVLMFDEIATKKQPQHVAKTCIKFENENDLKMMMDDIQTGDVHLASEATVGAVGILSGDSRIYSAHPILISGTCKKKRVHAHADLIQCTIDSVHHKSADMNLPLCLFMNLYVGDDNLTADKDWKHVTIEHLRNLILCDQGIMIDGFLITPSVARAHLSDAGHSSVHLQSVFEPEDKQDVTLAYSLLSDIWSLSEIPEKSTPAFIFGKLCYHLIYLYICIDLSLTEQLNHLSTAAHLAFALHFLPNQLYIDIMIMVKNKYFFGSDRNLDLLQAAECLTGTTEVSNILALHPDWDKSPYMTQVEDQVDHIKPQAWQGDLCVANVSLLSSWKTGCRMIEQEVPLTLQVLAKLDVCEGCDILQPKGVLLVHAPLDANDIADLDDSLNLDSVPHQIDSAAQGQTTPGLQAFKDMVAGAAMPPEKVERTVSIDGSILSKSHALALAFKHLGSASSADHLKQQLMQVLFQLLSLLPATSEDDRTLKNDWCTGASLLYTFKVPGTLVVPVNPKLSMAIPTHPAYLFESLELLALTSLLLEKVTQLDLKGVPSISRTNDFPYLE</sequence>
<dbReference type="EMBL" id="ML769435">
    <property type="protein sequence ID" value="KAE9402392.1"/>
    <property type="molecule type" value="Genomic_DNA"/>
</dbReference>
<keyword evidence="2" id="KW-1185">Reference proteome</keyword>
<dbReference type="AlphaFoldDB" id="A0A6A4HT82"/>
<organism evidence="1 2">
    <name type="scientific">Gymnopus androsaceus JB14</name>
    <dbReference type="NCBI Taxonomy" id="1447944"/>
    <lineage>
        <taxon>Eukaryota</taxon>
        <taxon>Fungi</taxon>
        <taxon>Dikarya</taxon>
        <taxon>Basidiomycota</taxon>
        <taxon>Agaricomycotina</taxon>
        <taxon>Agaricomycetes</taxon>
        <taxon>Agaricomycetidae</taxon>
        <taxon>Agaricales</taxon>
        <taxon>Marasmiineae</taxon>
        <taxon>Omphalotaceae</taxon>
        <taxon>Gymnopus</taxon>
    </lineage>
</organism>
<evidence type="ECO:0000313" key="1">
    <source>
        <dbReference type="EMBL" id="KAE9402392.1"/>
    </source>
</evidence>
<dbReference type="Proteomes" id="UP000799118">
    <property type="component" value="Unassembled WGS sequence"/>
</dbReference>
<reference evidence="1" key="1">
    <citation type="journal article" date="2019" name="Environ. Microbiol.">
        <title>Fungal ecological strategies reflected in gene transcription - a case study of two litter decomposers.</title>
        <authorList>
            <person name="Barbi F."/>
            <person name="Kohler A."/>
            <person name="Barry K."/>
            <person name="Baskaran P."/>
            <person name="Daum C."/>
            <person name="Fauchery L."/>
            <person name="Ihrmark K."/>
            <person name="Kuo A."/>
            <person name="LaButti K."/>
            <person name="Lipzen A."/>
            <person name="Morin E."/>
            <person name="Grigoriev I.V."/>
            <person name="Henrissat B."/>
            <person name="Lindahl B."/>
            <person name="Martin F."/>
        </authorList>
    </citation>
    <scope>NUCLEOTIDE SEQUENCE</scope>
    <source>
        <strain evidence="1">JB14</strain>
    </source>
</reference>